<evidence type="ECO:0000313" key="1">
    <source>
        <dbReference type="EnsemblMetazoa" id="Aqu2.1.30521_001"/>
    </source>
</evidence>
<protein>
    <submittedName>
        <fullName evidence="1">Uncharacterized protein</fullName>
    </submittedName>
</protein>
<dbReference type="EnsemblMetazoa" id="Aqu2.1.30521_001">
    <property type="protein sequence ID" value="Aqu2.1.30521_001"/>
    <property type="gene ID" value="Aqu2.1.30521"/>
</dbReference>
<accession>A0A1X7US81</accession>
<organism evidence="1">
    <name type="scientific">Amphimedon queenslandica</name>
    <name type="common">Sponge</name>
    <dbReference type="NCBI Taxonomy" id="400682"/>
    <lineage>
        <taxon>Eukaryota</taxon>
        <taxon>Metazoa</taxon>
        <taxon>Porifera</taxon>
        <taxon>Demospongiae</taxon>
        <taxon>Heteroscleromorpha</taxon>
        <taxon>Haplosclerida</taxon>
        <taxon>Niphatidae</taxon>
        <taxon>Amphimedon</taxon>
    </lineage>
</organism>
<proteinExistence type="predicted"/>
<reference evidence="1" key="1">
    <citation type="submission" date="2017-05" db="UniProtKB">
        <authorList>
            <consortium name="EnsemblMetazoa"/>
        </authorList>
    </citation>
    <scope>IDENTIFICATION</scope>
</reference>
<dbReference type="InParanoid" id="A0A1X7US81"/>
<name>A0A1X7US81_AMPQE</name>
<sequence>MTQSSSSPCNYSVIYPVSSSSHAVNVFLRAQTSCCYHKKFFFINHQEIK</sequence>
<dbReference type="AlphaFoldDB" id="A0A1X7US81"/>